<dbReference type="Pfam" id="PF08940">
    <property type="entry name" value="DUF1918"/>
    <property type="match status" value="1"/>
</dbReference>
<comment type="caution">
    <text evidence="3">The sequence shown here is derived from an EMBL/GenBank/DDBJ whole genome shotgun (WGS) entry which is preliminary data.</text>
</comment>
<name>A0A8J3JBZ5_9ACTN</name>
<dbReference type="Proteomes" id="UP000612808">
    <property type="component" value="Unassembled WGS sequence"/>
</dbReference>
<evidence type="ECO:0000313" key="4">
    <source>
        <dbReference type="Proteomes" id="UP000612808"/>
    </source>
</evidence>
<dbReference type="RefSeq" id="WP_203663935.1">
    <property type="nucleotide sequence ID" value="NZ_BAAAZM010000023.1"/>
</dbReference>
<evidence type="ECO:0000259" key="2">
    <source>
        <dbReference type="Pfam" id="PF08940"/>
    </source>
</evidence>
<dbReference type="InterPro" id="IPR015035">
    <property type="entry name" value="DUF1918"/>
</dbReference>
<dbReference type="SUPFAM" id="SSF50118">
    <property type="entry name" value="Cell growth inhibitor/plasmid maintenance toxic component"/>
    <property type="match status" value="1"/>
</dbReference>
<evidence type="ECO:0000256" key="1">
    <source>
        <dbReference type="SAM" id="MobiDB-lite"/>
    </source>
</evidence>
<evidence type="ECO:0000313" key="3">
    <source>
        <dbReference type="EMBL" id="GID15571.1"/>
    </source>
</evidence>
<dbReference type="EMBL" id="BOMB01000044">
    <property type="protein sequence ID" value="GID15571.1"/>
    <property type="molecule type" value="Genomic_DNA"/>
</dbReference>
<dbReference type="Gene3D" id="2.30.30.440">
    <property type="entry name" value="Domain of unknown function DUF1918"/>
    <property type="match status" value="1"/>
</dbReference>
<reference evidence="3" key="1">
    <citation type="submission" date="2021-01" db="EMBL/GenBank/DDBJ databases">
        <title>Whole genome shotgun sequence of Actinocatenispora rupis NBRC 107355.</title>
        <authorList>
            <person name="Komaki H."/>
            <person name="Tamura T."/>
        </authorList>
    </citation>
    <scope>NUCLEOTIDE SEQUENCE</scope>
    <source>
        <strain evidence="3">NBRC 107355</strain>
    </source>
</reference>
<gene>
    <name evidence="3" type="ORF">Aru02nite_64600</name>
</gene>
<accession>A0A8J3JBZ5</accession>
<feature type="region of interest" description="Disordered" evidence="1">
    <location>
        <begin position="50"/>
        <end position="80"/>
    </location>
</feature>
<feature type="domain" description="DUF1918" evidence="2">
    <location>
        <begin position="1"/>
        <end position="56"/>
    </location>
</feature>
<dbReference type="AlphaFoldDB" id="A0A8J3JBZ5"/>
<organism evidence="3 4">
    <name type="scientific">Actinocatenispora rupis</name>
    <dbReference type="NCBI Taxonomy" id="519421"/>
    <lineage>
        <taxon>Bacteria</taxon>
        <taxon>Bacillati</taxon>
        <taxon>Actinomycetota</taxon>
        <taxon>Actinomycetes</taxon>
        <taxon>Micromonosporales</taxon>
        <taxon>Micromonosporaceae</taxon>
        <taxon>Actinocatenispora</taxon>
    </lineage>
</organism>
<proteinExistence type="predicted"/>
<protein>
    <recommendedName>
        <fullName evidence="2">DUF1918 domain-containing protein</fullName>
    </recommendedName>
</protein>
<keyword evidence="4" id="KW-1185">Reference proteome</keyword>
<sequence>MRARVGDLLRLTGHDQVHRTGVILAVAHPDGSPPYQVRWLDDGHETLVFPGEDARVEPPTTPRAPGPHRTARRPSGSATG</sequence>